<feature type="domain" description="CdaR GGDEF-like" evidence="4">
    <location>
        <begin position="140"/>
        <end position="271"/>
    </location>
</feature>
<dbReference type="InterPro" id="IPR042070">
    <property type="entry name" value="PucR_C-HTH_sf"/>
</dbReference>
<reference evidence="6" key="1">
    <citation type="journal article" date="2019" name="Int. J. Syst. Evol. Microbiol.">
        <title>The Global Catalogue of Microorganisms (GCM) 10K type strain sequencing project: providing services to taxonomists for standard genome sequencing and annotation.</title>
        <authorList>
            <consortium name="The Broad Institute Genomics Platform"/>
            <consortium name="The Broad Institute Genome Sequencing Center for Infectious Disease"/>
            <person name="Wu L."/>
            <person name="Ma J."/>
        </authorList>
    </citation>
    <scope>NUCLEOTIDE SEQUENCE [LARGE SCALE GENOMIC DNA]</scope>
    <source>
        <strain evidence="6">TISTR 1535</strain>
    </source>
</reference>
<dbReference type="PANTHER" id="PTHR33744:SF15">
    <property type="entry name" value="CARBOHYDRATE DIACID REGULATOR"/>
    <property type="match status" value="1"/>
</dbReference>
<dbReference type="Pfam" id="PF05651">
    <property type="entry name" value="Diacid_rec"/>
    <property type="match status" value="1"/>
</dbReference>
<dbReference type="InterPro" id="IPR025736">
    <property type="entry name" value="PucR_C-HTH_dom"/>
</dbReference>
<sequence>MQVAQKVVKAVSEILPFPISLSDKNGYIIGSTDPSRIGKLHEPSKEVLSKDNFLSFDDDKIRGLPNVLPGVATPLQLNGNTVGVLGIIGPPEEVKPYAKLVRKYVEMMWQETFHQQLEDLETKTLETFAQYILLNESISQEYVDQYCRMLAISQSSRRFCIVIHIGDSLISNIQQTIPIDQLKERLIDCTKRAYHCSDDVICSFLNTEKIILLKKADSEMAYLEALDRFTSQSENLLEMFAVYRVTDTTVAAGGLSKSLADINQSYQEAEALITFGKQCGTSRQIYTYHNWDMVKELLPDQLHAPFREKLQFRVKYLLEDDHFPELAKSFIAYCENNLTISQAAKDLFIHRNTLIYRLQKINTLTSLDTGAFADCMMLYLILKA</sequence>
<keyword evidence="6" id="KW-1185">Reference proteome</keyword>
<dbReference type="PANTHER" id="PTHR33744">
    <property type="entry name" value="CARBOHYDRATE DIACID REGULATOR"/>
    <property type="match status" value="1"/>
</dbReference>
<gene>
    <name evidence="5" type="ORF">ACFSUO_01585</name>
</gene>
<evidence type="ECO:0000313" key="6">
    <source>
        <dbReference type="Proteomes" id="UP001597502"/>
    </source>
</evidence>
<feature type="domain" description="Putative sugar diacid recognition" evidence="2">
    <location>
        <begin position="2"/>
        <end position="129"/>
    </location>
</feature>
<dbReference type="InterPro" id="IPR051448">
    <property type="entry name" value="CdaR-like_regulators"/>
</dbReference>
<dbReference type="RefSeq" id="WP_382390394.1">
    <property type="nucleotide sequence ID" value="NZ_JBHUNA010000003.1"/>
</dbReference>
<accession>A0ABW5V500</accession>
<protein>
    <submittedName>
        <fullName evidence="5">CdaR family transcriptional regulator</fullName>
    </submittedName>
</protein>
<evidence type="ECO:0000259" key="4">
    <source>
        <dbReference type="Pfam" id="PF17853"/>
    </source>
</evidence>
<dbReference type="EMBL" id="JBHUNA010000003">
    <property type="protein sequence ID" value="MFD2759679.1"/>
    <property type="molecule type" value="Genomic_DNA"/>
</dbReference>
<comment type="similarity">
    <text evidence="1">Belongs to the CdaR family.</text>
</comment>
<comment type="caution">
    <text evidence="5">The sequence shown here is derived from an EMBL/GenBank/DDBJ whole genome shotgun (WGS) entry which is preliminary data.</text>
</comment>
<evidence type="ECO:0000259" key="2">
    <source>
        <dbReference type="Pfam" id="PF05651"/>
    </source>
</evidence>
<dbReference type="InterPro" id="IPR008599">
    <property type="entry name" value="Diacid_rec"/>
</dbReference>
<dbReference type="Pfam" id="PF13556">
    <property type="entry name" value="HTH_30"/>
    <property type="match status" value="1"/>
</dbReference>
<dbReference type="Proteomes" id="UP001597502">
    <property type="component" value="Unassembled WGS sequence"/>
</dbReference>
<evidence type="ECO:0000256" key="1">
    <source>
        <dbReference type="ARBA" id="ARBA00006754"/>
    </source>
</evidence>
<dbReference type="Gene3D" id="1.10.10.2840">
    <property type="entry name" value="PucR C-terminal helix-turn-helix domain"/>
    <property type="match status" value="1"/>
</dbReference>
<organism evidence="5 6">
    <name type="scientific">Lentibacillus juripiscarius</name>
    <dbReference type="NCBI Taxonomy" id="257446"/>
    <lineage>
        <taxon>Bacteria</taxon>
        <taxon>Bacillati</taxon>
        <taxon>Bacillota</taxon>
        <taxon>Bacilli</taxon>
        <taxon>Bacillales</taxon>
        <taxon>Bacillaceae</taxon>
        <taxon>Lentibacillus</taxon>
    </lineage>
</organism>
<dbReference type="InterPro" id="IPR041522">
    <property type="entry name" value="CdaR_GGDEF"/>
</dbReference>
<evidence type="ECO:0000313" key="5">
    <source>
        <dbReference type="EMBL" id="MFD2759679.1"/>
    </source>
</evidence>
<name>A0ABW5V500_9BACI</name>
<dbReference type="Pfam" id="PF17853">
    <property type="entry name" value="GGDEF_2"/>
    <property type="match status" value="1"/>
</dbReference>
<proteinExistence type="inferred from homology"/>
<feature type="domain" description="PucR C-terminal helix-turn-helix" evidence="3">
    <location>
        <begin position="328"/>
        <end position="384"/>
    </location>
</feature>
<evidence type="ECO:0000259" key="3">
    <source>
        <dbReference type="Pfam" id="PF13556"/>
    </source>
</evidence>